<proteinExistence type="predicted"/>
<evidence type="ECO:0000313" key="2">
    <source>
        <dbReference type="EMBL" id="MFD1233277.1"/>
    </source>
</evidence>
<dbReference type="EMBL" id="JBHTMB010000055">
    <property type="protein sequence ID" value="MFD1233277.1"/>
    <property type="molecule type" value="Genomic_DNA"/>
</dbReference>
<dbReference type="RefSeq" id="WP_346091980.1">
    <property type="nucleotide sequence ID" value="NZ_BAABKS010000048.1"/>
</dbReference>
<dbReference type="Gene3D" id="2.30.40.10">
    <property type="entry name" value="Urease, subunit C, domain 1"/>
    <property type="match status" value="1"/>
</dbReference>
<dbReference type="GO" id="GO:0016787">
    <property type="term" value="F:hydrolase activity"/>
    <property type="evidence" value="ECO:0007669"/>
    <property type="project" value="UniProtKB-KW"/>
</dbReference>
<dbReference type="SUPFAM" id="SSF51338">
    <property type="entry name" value="Composite domain of metallo-dependent hydrolases"/>
    <property type="match status" value="1"/>
</dbReference>
<dbReference type="Proteomes" id="UP001597182">
    <property type="component" value="Unassembled WGS sequence"/>
</dbReference>
<evidence type="ECO:0000259" key="1">
    <source>
        <dbReference type="Pfam" id="PF07969"/>
    </source>
</evidence>
<dbReference type="Pfam" id="PF07969">
    <property type="entry name" value="Amidohydro_3"/>
    <property type="match status" value="1"/>
</dbReference>
<comment type="caution">
    <text evidence="2">The sequence shown here is derived from an EMBL/GenBank/DDBJ whole genome shotgun (WGS) entry which is preliminary data.</text>
</comment>
<dbReference type="Gene3D" id="3.20.20.140">
    <property type="entry name" value="Metal-dependent hydrolases"/>
    <property type="match status" value="1"/>
</dbReference>
<name>A0ABW3VDB1_9PSEU</name>
<keyword evidence="3" id="KW-1185">Reference proteome</keyword>
<dbReference type="SUPFAM" id="SSF51556">
    <property type="entry name" value="Metallo-dependent hydrolases"/>
    <property type="match status" value="1"/>
</dbReference>
<evidence type="ECO:0000313" key="3">
    <source>
        <dbReference type="Proteomes" id="UP001597182"/>
    </source>
</evidence>
<organism evidence="2 3">
    <name type="scientific">Pseudonocardia benzenivorans</name>
    <dbReference type="NCBI Taxonomy" id="228005"/>
    <lineage>
        <taxon>Bacteria</taxon>
        <taxon>Bacillati</taxon>
        <taxon>Actinomycetota</taxon>
        <taxon>Actinomycetes</taxon>
        <taxon>Pseudonocardiales</taxon>
        <taxon>Pseudonocardiaceae</taxon>
        <taxon>Pseudonocardia</taxon>
    </lineage>
</organism>
<keyword evidence="2" id="KW-0378">Hydrolase</keyword>
<sequence>MPRTLLVGVRILDPGGAAVAGPAAVEIDGDAVTWVGLAAAAAARAPGAQVLDLDGTTLTPTFVDAHVHATSSGLLIDGLDLGGCRSAEDCLDAVAGFARTHPDGVIWGHGWAQDDWVDPTPPGRAALDRATGGRPAYLTRVDVHSALVSSALVDRARDAVGAAGWSAAGPLTAEAHHLVRRAALGAVTRDQRDRAQRAFLGAAARAGVGTVHECAGPLVSGREDLAALLVLDTGVDVVGYWGEAVDTARDARALLAATGARGLAGDLFVDGSIGSRTAALRTPYTDAPEHCGRTYLTPEAVTAHLVACSTAGVQAGFHVIGDAAADIVFDALAAAARAVPVEMVRDARHRLEHLEMPDAARLGLLAELGVVASVQPAFDAAWGGPAGLYSARLGAERAARMNPFAAFAAAGVTLAFGSDSPVTPLDPCGGVRAAVDHGTPGYGVDPATALAAHVTGGHHAARSTDPLAGRIVAGAPAGYAVWDGDPLAGAATCLRTVVRGRLLHDAHGHGRGPDGLAAAGG</sequence>
<accession>A0ABW3VDB1</accession>
<dbReference type="EC" id="3.5.-.-" evidence="2"/>
<dbReference type="InterPro" id="IPR013108">
    <property type="entry name" value="Amidohydro_3"/>
</dbReference>
<feature type="domain" description="Amidohydrolase 3" evidence="1">
    <location>
        <begin position="49"/>
        <end position="503"/>
    </location>
</feature>
<dbReference type="InterPro" id="IPR032466">
    <property type="entry name" value="Metal_Hydrolase"/>
</dbReference>
<dbReference type="Gene3D" id="3.10.310.70">
    <property type="match status" value="1"/>
</dbReference>
<dbReference type="PANTHER" id="PTHR22642:SF2">
    <property type="entry name" value="PROTEIN LONG AFTER FAR-RED 3"/>
    <property type="match status" value="1"/>
</dbReference>
<gene>
    <name evidence="2" type="ORF">ACFQ34_08295</name>
</gene>
<reference evidence="3" key="1">
    <citation type="journal article" date="2019" name="Int. J. Syst. Evol. Microbiol.">
        <title>The Global Catalogue of Microorganisms (GCM) 10K type strain sequencing project: providing services to taxonomists for standard genome sequencing and annotation.</title>
        <authorList>
            <consortium name="The Broad Institute Genomics Platform"/>
            <consortium name="The Broad Institute Genome Sequencing Center for Infectious Disease"/>
            <person name="Wu L."/>
            <person name="Ma J."/>
        </authorList>
    </citation>
    <scope>NUCLEOTIDE SEQUENCE [LARGE SCALE GENOMIC DNA]</scope>
    <source>
        <strain evidence="3">CCUG 49018</strain>
    </source>
</reference>
<protein>
    <submittedName>
        <fullName evidence="2">Amidohydrolase</fullName>
        <ecNumber evidence="2">3.5.-.-</ecNumber>
    </submittedName>
</protein>
<dbReference type="InterPro" id="IPR011059">
    <property type="entry name" value="Metal-dep_hydrolase_composite"/>
</dbReference>
<dbReference type="PANTHER" id="PTHR22642">
    <property type="entry name" value="IMIDAZOLONEPROPIONASE"/>
    <property type="match status" value="1"/>
</dbReference>